<evidence type="ECO:0000313" key="2">
    <source>
        <dbReference type="Proteomes" id="UP000537130"/>
    </source>
</evidence>
<comment type="caution">
    <text evidence="1">The sequence shown here is derived from an EMBL/GenBank/DDBJ whole genome shotgun (WGS) entry which is preliminary data.</text>
</comment>
<evidence type="ECO:0000313" key="1">
    <source>
        <dbReference type="EMBL" id="MBB3047531.1"/>
    </source>
</evidence>
<reference evidence="1 2" key="1">
    <citation type="submission" date="2020-08" db="EMBL/GenBank/DDBJ databases">
        <title>Genomic Encyclopedia of Type Strains, Phase III (KMG-III): the genomes of soil and plant-associated and newly described type strains.</title>
        <authorList>
            <person name="Whitman W."/>
        </authorList>
    </citation>
    <scope>NUCLEOTIDE SEQUENCE [LARGE SCALE GENOMIC DNA]</scope>
    <source>
        <strain evidence="1 2">CECT 8654</strain>
    </source>
</reference>
<protein>
    <submittedName>
        <fullName evidence="1">Uncharacterized protein</fullName>
    </submittedName>
</protein>
<proteinExistence type="predicted"/>
<name>A0A7W4W4W5_9GAMM</name>
<dbReference type="EMBL" id="JACHWY010000002">
    <property type="protein sequence ID" value="MBB3047531.1"/>
    <property type="molecule type" value="Genomic_DNA"/>
</dbReference>
<sequence length="144" mass="16141">MAIRRHLMSCHWLALVLLLSPLFAAAELRLHVDRNRIGFVQAYLENAGTEPVTVVTANLNYEQQGDRVEILPEQPVWSRKSGDVLLKGSLLPYAPVTLKPGEITFLQQPNIRVVTKEVVYTLPENWAALQGTWSGSISVNLKPR</sequence>
<organism evidence="1 2">
    <name type="scientific">Litorivivens lipolytica</name>
    <dbReference type="NCBI Taxonomy" id="1524264"/>
    <lineage>
        <taxon>Bacteria</taxon>
        <taxon>Pseudomonadati</taxon>
        <taxon>Pseudomonadota</taxon>
        <taxon>Gammaproteobacteria</taxon>
        <taxon>Litorivivens</taxon>
    </lineage>
</organism>
<accession>A0A7W4W4W5</accession>
<dbReference type="AlphaFoldDB" id="A0A7W4W4W5"/>
<dbReference type="RefSeq" id="WP_183410308.1">
    <property type="nucleotide sequence ID" value="NZ_JACHWY010000002.1"/>
</dbReference>
<keyword evidence="2" id="KW-1185">Reference proteome</keyword>
<gene>
    <name evidence="1" type="ORF">FHR99_001797</name>
</gene>
<dbReference type="Proteomes" id="UP000537130">
    <property type="component" value="Unassembled WGS sequence"/>
</dbReference>